<dbReference type="EMBL" id="JAENGZ010000138">
    <property type="protein sequence ID" value="KAG6967672.1"/>
    <property type="molecule type" value="Genomic_DNA"/>
</dbReference>
<accession>A0A8T1UU12</accession>
<evidence type="ECO:0000313" key="2">
    <source>
        <dbReference type="EMBL" id="KAG6967672.1"/>
    </source>
</evidence>
<evidence type="ECO:0000313" key="3">
    <source>
        <dbReference type="Proteomes" id="UP000688947"/>
    </source>
</evidence>
<sequence length="154" mass="17287">MHCVHVLFFLWGLAILGFHIHASVQPTLPQCLLQVRPWLVSRPWCFFLCLDCNCLGISGQLDEHAYQALSLEVLDIFTEFHHKIYNTTITEWGDSAAITNTNHPGFLSLMLARVNMTNGLLPAVSQSNDTPVGLYDFEMCITNIPELPDGLDSK</sequence>
<comment type="caution">
    <text evidence="2">The sequence shown here is derived from an EMBL/GenBank/DDBJ whole genome shotgun (WGS) entry which is preliminary data.</text>
</comment>
<evidence type="ECO:0000256" key="1">
    <source>
        <dbReference type="SAM" id="SignalP"/>
    </source>
</evidence>
<feature type="chain" id="PRO_5035787394" evidence="1">
    <location>
        <begin position="23"/>
        <end position="154"/>
    </location>
</feature>
<gene>
    <name evidence="2" type="ORF">JG687_00004142</name>
</gene>
<organism evidence="2 3">
    <name type="scientific">Phytophthora cactorum</name>
    <dbReference type="NCBI Taxonomy" id="29920"/>
    <lineage>
        <taxon>Eukaryota</taxon>
        <taxon>Sar</taxon>
        <taxon>Stramenopiles</taxon>
        <taxon>Oomycota</taxon>
        <taxon>Peronosporomycetes</taxon>
        <taxon>Peronosporales</taxon>
        <taxon>Peronosporaceae</taxon>
        <taxon>Phytophthora</taxon>
    </lineage>
</organism>
<proteinExistence type="predicted"/>
<protein>
    <submittedName>
        <fullName evidence="2">Uncharacterized protein</fullName>
    </submittedName>
</protein>
<feature type="signal peptide" evidence="1">
    <location>
        <begin position="1"/>
        <end position="22"/>
    </location>
</feature>
<name>A0A8T1UU12_9STRA</name>
<dbReference type="AlphaFoldDB" id="A0A8T1UU12"/>
<keyword evidence="1" id="KW-0732">Signal</keyword>
<dbReference type="OrthoDB" id="123202at2759"/>
<reference evidence="2" key="1">
    <citation type="submission" date="2021-01" db="EMBL/GenBank/DDBJ databases">
        <title>Phytophthora aleatoria, a newly-described species from Pinus radiata is distinct from Phytophthora cactorum isolates based on comparative genomics.</title>
        <authorList>
            <person name="Mcdougal R."/>
            <person name="Panda P."/>
            <person name="Williams N."/>
            <person name="Studholme D.J."/>
        </authorList>
    </citation>
    <scope>NUCLEOTIDE SEQUENCE</scope>
    <source>
        <strain evidence="2">NZFS 3830</strain>
    </source>
</reference>
<dbReference type="Proteomes" id="UP000688947">
    <property type="component" value="Unassembled WGS sequence"/>
</dbReference>